<protein>
    <recommendedName>
        <fullName evidence="10">Acetylornithine transaminase</fullName>
    </recommendedName>
</protein>
<dbReference type="PANTHER" id="PTHR11986:SF79">
    <property type="entry name" value="ACETYLORNITHINE AMINOTRANSFERASE, MITOCHONDRIAL"/>
    <property type="match status" value="1"/>
</dbReference>
<keyword evidence="3" id="KW-0028">Amino-acid biosynthesis</keyword>
<name>A0A4R5NSM6_LENBU</name>
<proteinExistence type="inferred from homology"/>
<evidence type="ECO:0000256" key="1">
    <source>
        <dbReference type="ARBA" id="ARBA00001933"/>
    </source>
</evidence>
<comment type="cofactor">
    <cofactor evidence="1">
        <name>pyridoxal 5'-phosphate</name>
        <dbReference type="ChEBI" id="CHEBI:597326"/>
    </cofactor>
</comment>
<dbReference type="InterPro" id="IPR015421">
    <property type="entry name" value="PyrdxlP-dep_Trfase_major"/>
</dbReference>
<keyword evidence="2" id="KW-0032">Aminotransferase</keyword>
<dbReference type="InterPro" id="IPR005814">
    <property type="entry name" value="Aminotrans_3"/>
</dbReference>
<organism evidence="8 9">
    <name type="scientific">Lentilactobacillus buchneri DSM 20057</name>
    <dbReference type="NCBI Taxonomy" id="1423728"/>
    <lineage>
        <taxon>Bacteria</taxon>
        <taxon>Bacillati</taxon>
        <taxon>Bacillota</taxon>
        <taxon>Bacilli</taxon>
        <taxon>Lactobacillales</taxon>
        <taxon>Lactobacillaceae</taxon>
        <taxon>Lentilactobacillus</taxon>
    </lineage>
</organism>
<sequence>MEHVFPTYAQYPMEIVSGHDWHLVDSHHKSYLDFTSGIGVCSFGYSNDWIEQSVINQLGKVWHTSNLYPSSLQDEVAASLCPAGMLAFFCNSGTEANEAAFKLARKATGKGKVLAFNNGFHGRTYGSMSLTGNPDIQTGFKPLVPEVSFADYNDPQALDAINEDLAAVILEVIQGEGGVVNGNGEWLQKVAAKCHDQGVLLIIDEVQTGIGRTGMKFAFQHYDLDPDIITCAKALGNGLPIGAMLGKKELAKAFGPGSHGTTFGGNKIALASAKAVLEQLTPTFLAEVQEKSQAVFAAIHKQISPLTVVDSVSGLGLMIGIHLSAAVKVEDVIGQLQENGLLTLSAKHNTLRLLPPLVMSEADLLAGIDQIAAVLAKVAAVTESQSV</sequence>
<comment type="pathway">
    <text evidence="6">Amino-acid biosynthesis.</text>
</comment>
<dbReference type="PIRSF" id="PIRSF000521">
    <property type="entry name" value="Transaminase_4ab_Lys_Orn"/>
    <property type="match status" value="1"/>
</dbReference>
<keyword evidence="5 7" id="KW-0663">Pyridoxal phosphate</keyword>
<dbReference type="NCBIfam" id="NF002797">
    <property type="entry name" value="PRK02936.1"/>
    <property type="match status" value="1"/>
</dbReference>
<dbReference type="InterPro" id="IPR004636">
    <property type="entry name" value="AcOrn/SuccOrn_fam"/>
</dbReference>
<gene>
    <name evidence="8" type="ORF">C5L32_001657</name>
</gene>
<dbReference type="InterPro" id="IPR015422">
    <property type="entry name" value="PyrdxlP-dep_Trfase_small"/>
</dbReference>
<evidence type="ECO:0000313" key="9">
    <source>
        <dbReference type="Proteomes" id="UP000295181"/>
    </source>
</evidence>
<dbReference type="InterPro" id="IPR049704">
    <property type="entry name" value="Aminotrans_3_PPA_site"/>
</dbReference>
<evidence type="ECO:0000256" key="5">
    <source>
        <dbReference type="ARBA" id="ARBA00022898"/>
    </source>
</evidence>
<dbReference type="Gene3D" id="3.40.640.10">
    <property type="entry name" value="Type I PLP-dependent aspartate aminotransferase-like (Major domain)"/>
    <property type="match status" value="1"/>
</dbReference>
<dbReference type="Pfam" id="PF00202">
    <property type="entry name" value="Aminotran_3"/>
    <property type="match status" value="1"/>
</dbReference>
<comment type="caution">
    <text evidence="8">The sequence shown here is derived from an EMBL/GenBank/DDBJ whole genome shotgun (WGS) entry which is preliminary data.</text>
</comment>
<dbReference type="FunFam" id="3.40.640.10:FF:000004">
    <property type="entry name" value="Acetylornithine aminotransferase"/>
    <property type="match status" value="1"/>
</dbReference>
<evidence type="ECO:0000256" key="7">
    <source>
        <dbReference type="RuleBase" id="RU003560"/>
    </source>
</evidence>
<evidence type="ECO:0000256" key="2">
    <source>
        <dbReference type="ARBA" id="ARBA00022576"/>
    </source>
</evidence>
<dbReference type="InterPro" id="IPR050103">
    <property type="entry name" value="Class-III_PLP-dep_AT"/>
</dbReference>
<dbReference type="GO" id="GO:0042802">
    <property type="term" value="F:identical protein binding"/>
    <property type="evidence" value="ECO:0007669"/>
    <property type="project" value="TreeGrafter"/>
</dbReference>
<dbReference type="PROSITE" id="PS00600">
    <property type="entry name" value="AA_TRANSFER_CLASS_3"/>
    <property type="match status" value="1"/>
</dbReference>
<reference evidence="8 9" key="1">
    <citation type="journal article" date="2019" name="Appl. Microbiol. Biotechnol.">
        <title>Uncovering carbohydrate metabolism through a genotype-phenotype association study of 56 lactic acid bacteria genomes.</title>
        <authorList>
            <person name="Buron-Moles G."/>
            <person name="Chailyan A."/>
            <person name="Dolejs I."/>
            <person name="Forster J."/>
            <person name="Miks M.H."/>
        </authorList>
    </citation>
    <scope>NUCLEOTIDE SEQUENCE [LARGE SCALE GENOMIC DNA]</scope>
    <source>
        <strain evidence="8 9">ATCC 4005</strain>
    </source>
</reference>
<dbReference type="EMBL" id="PUFP01000018">
    <property type="protein sequence ID" value="TDG80232.1"/>
    <property type="molecule type" value="Genomic_DNA"/>
</dbReference>
<dbReference type="AlphaFoldDB" id="A0A4R5NSM6"/>
<keyword evidence="4" id="KW-0808">Transferase</keyword>
<dbReference type="SUPFAM" id="SSF53383">
    <property type="entry name" value="PLP-dependent transferases"/>
    <property type="match status" value="1"/>
</dbReference>
<evidence type="ECO:0008006" key="10">
    <source>
        <dbReference type="Google" id="ProtNLM"/>
    </source>
</evidence>
<evidence type="ECO:0000313" key="8">
    <source>
        <dbReference type="EMBL" id="TDG80232.1"/>
    </source>
</evidence>
<dbReference type="InterPro" id="IPR015424">
    <property type="entry name" value="PyrdxlP-dep_Trfase"/>
</dbReference>
<dbReference type="Gene3D" id="3.90.1150.10">
    <property type="entry name" value="Aspartate Aminotransferase, domain 1"/>
    <property type="match status" value="1"/>
</dbReference>
<evidence type="ECO:0000256" key="3">
    <source>
        <dbReference type="ARBA" id="ARBA00022605"/>
    </source>
</evidence>
<accession>A0A4R5NSM6</accession>
<dbReference type="GO" id="GO:0030170">
    <property type="term" value="F:pyridoxal phosphate binding"/>
    <property type="evidence" value="ECO:0007669"/>
    <property type="project" value="InterPro"/>
</dbReference>
<dbReference type="Proteomes" id="UP000295181">
    <property type="component" value="Unassembled WGS sequence"/>
</dbReference>
<dbReference type="RefSeq" id="WP_056938795.1">
    <property type="nucleotide sequence ID" value="NZ_AZDM01000009.1"/>
</dbReference>
<dbReference type="PANTHER" id="PTHR11986">
    <property type="entry name" value="AMINOTRANSFERASE CLASS III"/>
    <property type="match status" value="1"/>
</dbReference>
<dbReference type="GO" id="GO:0008483">
    <property type="term" value="F:transaminase activity"/>
    <property type="evidence" value="ECO:0007669"/>
    <property type="project" value="UniProtKB-KW"/>
</dbReference>
<dbReference type="CDD" id="cd00610">
    <property type="entry name" value="OAT_like"/>
    <property type="match status" value="1"/>
</dbReference>
<dbReference type="GO" id="GO:0006526">
    <property type="term" value="P:L-arginine biosynthetic process"/>
    <property type="evidence" value="ECO:0007669"/>
    <property type="project" value="UniProtKB-ARBA"/>
</dbReference>
<dbReference type="GeneID" id="72460467"/>
<dbReference type="NCBIfam" id="TIGR00707">
    <property type="entry name" value="argD"/>
    <property type="match status" value="1"/>
</dbReference>
<evidence type="ECO:0000256" key="6">
    <source>
        <dbReference type="ARBA" id="ARBA00029440"/>
    </source>
</evidence>
<evidence type="ECO:0000256" key="4">
    <source>
        <dbReference type="ARBA" id="ARBA00022679"/>
    </source>
</evidence>
<comment type="similarity">
    <text evidence="7">Belongs to the class-III pyridoxal-phosphate-dependent aminotransferase family.</text>
</comment>